<protein>
    <submittedName>
        <fullName evidence="1">Uncharacterized protein</fullName>
    </submittedName>
</protein>
<keyword evidence="2" id="KW-1185">Reference proteome</keyword>
<evidence type="ECO:0000313" key="1">
    <source>
        <dbReference type="EMBL" id="GFH17328.1"/>
    </source>
</evidence>
<name>A0A699ZEK6_HAELA</name>
<dbReference type="AlphaFoldDB" id="A0A699ZEK6"/>
<comment type="caution">
    <text evidence="1">The sequence shown here is derived from an EMBL/GenBank/DDBJ whole genome shotgun (WGS) entry which is preliminary data.</text>
</comment>
<dbReference type="Proteomes" id="UP000485058">
    <property type="component" value="Unassembled WGS sequence"/>
</dbReference>
<organism evidence="1 2">
    <name type="scientific">Haematococcus lacustris</name>
    <name type="common">Green alga</name>
    <name type="synonym">Haematococcus pluvialis</name>
    <dbReference type="NCBI Taxonomy" id="44745"/>
    <lineage>
        <taxon>Eukaryota</taxon>
        <taxon>Viridiplantae</taxon>
        <taxon>Chlorophyta</taxon>
        <taxon>core chlorophytes</taxon>
        <taxon>Chlorophyceae</taxon>
        <taxon>CS clade</taxon>
        <taxon>Chlamydomonadales</taxon>
        <taxon>Haematococcaceae</taxon>
        <taxon>Haematococcus</taxon>
    </lineage>
</organism>
<reference evidence="1 2" key="1">
    <citation type="submission" date="2020-02" db="EMBL/GenBank/DDBJ databases">
        <title>Draft genome sequence of Haematococcus lacustris strain NIES-144.</title>
        <authorList>
            <person name="Morimoto D."/>
            <person name="Nakagawa S."/>
            <person name="Yoshida T."/>
            <person name="Sawayama S."/>
        </authorList>
    </citation>
    <scope>NUCLEOTIDE SEQUENCE [LARGE SCALE GENOMIC DNA]</scope>
    <source>
        <strain evidence="1 2">NIES-144</strain>
    </source>
</reference>
<gene>
    <name evidence="1" type="ORF">HaLaN_13939</name>
</gene>
<dbReference type="EMBL" id="BLLF01001131">
    <property type="protein sequence ID" value="GFH17328.1"/>
    <property type="molecule type" value="Genomic_DNA"/>
</dbReference>
<proteinExistence type="predicted"/>
<accession>A0A699ZEK6</accession>
<sequence>MTYLLNPDMKAGKTGSDLTWDAAMLPSHLLGDLCAAGALRNINPYIVNNTGEDIAWSDLPAYGNLLSSRFNQQVNP</sequence>
<feature type="non-terminal residue" evidence="1">
    <location>
        <position position="1"/>
    </location>
</feature>
<evidence type="ECO:0000313" key="2">
    <source>
        <dbReference type="Proteomes" id="UP000485058"/>
    </source>
</evidence>